<comment type="caution">
    <text evidence="9">The sequence shown here is derived from an EMBL/GenBank/DDBJ whole genome shotgun (WGS) entry which is preliminary data.</text>
</comment>
<name>A0ABT3L2S4_9CYAN</name>
<dbReference type="InterPro" id="IPR001915">
    <property type="entry name" value="Peptidase_M48"/>
</dbReference>
<evidence type="ECO:0000256" key="3">
    <source>
        <dbReference type="ARBA" id="ARBA00022801"/>
    </source>
</evidence>
<comment type="cofactor">
    <cofactor evidence="6">
        <name>Zn(2+)</name>
        <dbReference type="ChEBI" id="CHEBI:29105"/>
    </cofactor>
    <text evidence="6">Binds 1 zinc ion per subunit.</text>
</comment>
<reference evidence="9 10" key="1">
    <citation type="submission" date="2021-08" db="EMBL/GenBank/DDBJ databases">
        <title>Draft genome sequence of Spirulina subsalsa with high tolerance to salinity and hype-accumulation of phycocyanin.</title>
        <authorList>
            <person name="Pei H."/>
            <person name="Jiang L."/>
        </authorList>
    </citation>
    <scope>NUCLEOTIDE SEQUENCE [LARGE SCALE GENOMIC DNA]</scope>
    <source>
        <strain evidence="9 10">FACHB-351</strain>
    </source>
</reference>
<comment type="similarity">
    <text evidence="6">Belongs to the peptidase M48 family.</text>
</comment>
<dbReference type="PANTHER" id="PTHR22726:SF1">
    <property type="entry name" value="METALLOENDOPEPTIDASE OMA1, MITOCHONDRIAL"/>
    <property type="match status" value="1"/>
</dbReference>
<feature type="signal peptide" evidence="7">
    <location>
        <begin position="1"/>
        <end position="22"/>
    </location>
</feature>
<keyword evidence="2" id="KW-0479">Metal-binding</keyword>
<dbReference type="Pfam" id="PF01435">
    <property type="entry name" value="Peptidase_M48"/>
    <property type="match status" value="1"/>
</dbReference>
<dbReference type="Gene3D" id="3.30.2010.10">
    <property type="entry name" value="Metalloproteases ('zincins'), catalytic domain"/>
    <property type="match status" value="1"/>
</dbReference>
<dbReference type="EMBL" id="JAIHOM010000021">
    <property type="protein sequence ID" value="MCW6035810.1"/>
    <property type="molecule type" value="Genomic_DNA"/>
</dbReference>
<feature type="chain" id="PRO_5045764105" evidence="7">
    <location>
        <begin position="23"/>
        <end position="344"/>
    </location>
</feature>
<evidence type="ECO:0000313" key="10">
    <source>
        <dbReference type="Proteomes" id="UP001526426"/>
    </source>
</evidence>
<evidence type="ECO:0000256" key="2">
    <source>
        <dbReference type="ARBA" id="ARBA00022723"/>
    </source>
</evidence>
<dbReference type="Proteomes" id="UP001526426">
    <property type="component" value="Unassembled WGS sequence"/>
</dbReference>
<keyword evidence="7" id="KW-0732">Signal</keyword>
<protein>
    <submittedName>
        <fullName evidence="9">M48 family metallopeptidase</fullName>
    </submittedName>
</protein>
<feature type="domain" description="Peptidase M48" evidence="8">
    <location>
        <begin position="64"/>
        <end position="292"/>
    </location>
</feature>
<keyword evidence="5 6" id="KW-0482">Metalloprotease</keyword>
<dbReference type="PANTHER" id="PTHR22726">
    <property type="entry name" value="METALLOENDOPEPTIDASE OMA1"/>
    <property type="match status" value="1"/>
</dbReference>
<keyword evidence="3 6" id="KW-0378">Hydrolase</keyword>
<evidence type="ECO:0000256" key="7">
    <source>
        <dbReference type="SAM" id="SignalP"/>
    </source>
</evidence>
<evidence type="ECO:0000256" key="5">
    <source>
        <dbReference type="ARBA" id="ARBA00023049"/>
    </source>
</evidence>
<organism evidence="9 10">
    <name type="scientific">Spirulina subsalsa FACHB-351</name>
    <dbReference type="NCBI Taxonomy" id="234711"/>
    <lineage>
        <taxon>Bacteria</taxon>
        <taxon>Bacillati</taxon>
        <taxon>Cyanobacteriota</taxon>
        <taxon>Cyanophyceae</taxon>
        <taxon>Spirulinales</taxon>
        <taxon>Spirulinaceae</taxon>
        <taxon>Spirulina</taxon>
    </lineage>
</organism>
<evidence type="ECO:0000313" key="9">
    <source>
        <dbReference type="EMBL" id="MCW6035810.1"/>
    </source>
</evidence>
<gene>
    <name evidence="9" type="ORF">K4A83_05920</name>
</gene>
<dbReference type="CDD" id="cd07324">
    <property type="entry name" value="M48C_Oma1-like"/>
    <property type="match status" value="1"/>
</dbReference>
<evidence type="ECO:0000256" key="4">
    <source>
        <dbReference type="ARBA" id="ARBA00022833"/>
    </source>
</evidence>
<keyword evidence="1 6" id="KW-0645">Protease</keyword>
<keyword evidence="4 6" id="KW-0862">Zinc</keyword>
<evidence type="ECO:0000259" key="8">
    <source>
        <dbReference type="Pfam" id="PF01435"/>
    </source>
</evidence>
<dbReference type="RefSeq" id="WP_265263526.1">
    <property type="nucleotide sequence ID" value="NZ_JAIHOM010000021.1"/>
</dbReference>
<keyword evidence="10" id="KW-1185">Reference proteome</keyword>
<evidence type="ECO:0000256" key="6">
    <source>
        <dbReference type="RuleBase" id="RU003983"/>
    </source>
</evidence>
<dbReference type="InterPro" id="IPR051156">
    <property type="entry name" value="Mito/Outer_Membr_Metalloprot"/>
</dbReference>
<evidence type="ECO:0000256" key="1">
    <source>
        <dbReference type="ARBA" id="ARBA00022670"/>
    </source>
</evidence>
<proteinExistence type="inferred from homology"/>
<accession>A0ABT3L2S4</accession>
<sequence>MMNWKFSLSALLSLLTLQTAGAQFNPVQAVEMGSKSLIAQASTTNTEAFFQRAEQELSKDYFMLYRVVERIARANQLDNLPWRLYISDEYEVNAFATDINLIAFYSGLLDRLDGDPHAIACVVGHEMAHHTQNHIAVGSAERQRILEQLRQEAIDEVVAEEQDLKADLEALAIGDALTSGAGRVVGRGGILGTAVNVLGSAIAGSRQRRIDAALERIQAIYAEKEAQVQKEWRELSHRQEFEADEVGYQYMVRAGFNPQGCQTAKTMLTRLGVTASDTHPATPDRIQAIRQLATKYPTETLQREGRANLDRSPNPLTYDLSRDRATLRVNSRTGSSGFNQAFPD</sequence>